<dbReference type="InterPro" id="IPR018770">
    <property type="entry name" value="ChloroindolylP_hydrolase"/>
</dbReference>
<evidence type="ECO:0000313" key="4">
    <source>
        <dbReference type="Proteomes" id="UP000076878"/>
    </source>
</evidence>
<name>A0A143YY24_9LACT</name>
<evidence type="ECO:0000313" key="2">
    <source>
        <dbReference type="EMBL" id="CZR01711.1"/>
    </source>
</evidence>
<dbReference type="Proteomes" id="UP000199280">
    <property type="component" value="Unassembled WGS sequence"/>
</dbReference>
<evidence type="ECO:0000256" key="1">
    <source>
        <dbReference type="SAM" id="Phobius"/>
    </source>
</evidence>
<organism evidence="2 4">
    <name type="scientific">Trichococcus ilyis</name>
    <dbReference type="NCBI Taxonomy" id="640938"/>
    <lineage>
        <taxon>Bacteria</taxon>
        <taxon>Bacillati</taxon>
        <taxon>Bacillota</taxon>
        <taxon>Bacilli</taxon>
        <taxon>Lactobacillales</taxon>
        <taxon>Carnobacteriaceae</taxon>
        <taxon>Trichococcus</taxon>
    </lineage>
</organism>
<dbReference type="STRING" id="640938.TR210_1839"/>
<feature type="transmembrane region" description="Helical" evidence="1">
    <location>
        <begin position="33"/>
        <end position="50"/>
    </location>
</feature>
<reference evidence="3 5" key="2">
    <citation type="submission" date="2016-10" db="EMBL/GenBank/DDBJ databases">
        <authorList>
            <person name="Varghese N."/>
            <person name="Submissions S."/>
        </authorList>
    </citation>
    <scope>NUCLEOTIDE SEQUENCE [LARGE SCALE GENOMIC DNA]</scope>
    <source>
        <strain evidence="3 5">DSM 22150</strain>
    </source>
</reference>
<dbReference type="RefSeq" id="WP_239420561.1">
    <property type="nucleotide sequence ID" value="NZ_FJNB01000013.1"/>
</dbReference>
<evidence type="ECO:0000313" key="5">
    <source>
        <dbReference type="Proteomes" id="UP000199280"/>
    </source>
</evidence>
<accession>A0A143YY24</accession>
<evidence type="ECO:0000313" key="3">
    <source>
        <dbReference type="EMBL" id="SEJ26055.1"/>
    </source>
</evidence>
<keyword evidence="1" id="KW-1133">Transmembrane helix</keyword>
<proteinExistence type="predicted"/>
<feature type="transmembrane region" description="Helical" evidence="1">
    <location>
        <begin position="9"/>
        <end position="27"/>
    </location>
</feature>
<protein>
    <submittedName>
        <fullName evidence="2">5-bromo-4-chloroindolyl phosphate hydrolysis protein</fullName>
    </submittedName>
</protein>
<dbReference type="EMBL" id="FJNB01000013">
    <property type="protein sequence ID" value="CZR01711.1"/>
    <property type="molecule type" value="Genomic_DNA"/>
</dbReference>
<reference evidence="2 4" key="1">
    <citation type="submission" date="2016-02" db="EMBL/GenBank/DDBJ databases">
        <authorList>
            <person name="Wen L."/>
            <person name="He K."/>
            <person name="Yang H."/>
        </authorList>
    </citation>
    <scope>NUCLEOTIDE SEQUENCE [LARGE SCALE GENOMIC DNA]</scope>
    <source>
        <strain evidence="2">Trichococcus_R210</strain>
    </source>
</reference>
<gene>
    <name evidence="3" type="ORF">SAMN05216375_11040</name>
    <name evidence="2" type="ORF">TR210_1839</name>
</gene>
<sequence>MWSNIKDILRYTFSSVISLIALVVFYFIFGFDFWTSIALTLALGIFLYYAQNGGRIQWPLKAQKQKNAPGRLSADKEAFYHSKGMTKDQIAYFRSTMAQAKTTIEDIESNLQQRSKLKAIAARNDTVGILKDFFRNIVNQPNRLHEVDKFLYTNLPSLKELTEKYITIDGHVSKPKETYTALDNCAQTIDEMCRLIAEDYVRFMSNDIEDMDIELELAKQVLKRDNEGKSTVNALDEEI</sequence>
<keyword evidence="1" id="KW-0472">Membrane</keyword>
<dbReference type="Proteomes" id="UP000076878">
    <property type="component" value="Unassembled WGS sequence"/>
</dbReference>
<dbReference type="Pfam" id="PF10112">
    <property type="entry name" value="Halogen_Hydrol"/>
    <property type="match status" value="1"/>
</dbReference>
<dbReference type="AlphaFoldDB" id="A0A143YY24"/>
<keyword evidence="5" id="KW-1185">Reference proteome</keyword>
<dbReference type="EMBL" id="FNYT01000010">
    <property type="protein sequence ID" value="SEJ26055.1"/>
    <property type="molecule type" value="Genomic_DNA"/>
</dbReference>
<keyword evidence="1" id="KW-0812">Transmembrane</keyword>